<name>A0A7W4KG91_9PROT</name>
<gene>
    <name evidence="4" type="ORF">HLH27_15390</name>
</gene>
<keyword evidence="2" id="KW-0560">Oxidoreductase</keyword>
<dbReference type="AlphaFoldDB" id="A0A7W4KG91"/>
<sequence length="494" mass="52221">MLHPVDPGSLSMPSGHFIGGRFVQMSGEKIQVSCPSDGRHLGTLDDAGENGVDEAAKDARNALARSSWATANPRERGRALCAFADAIEAQAERLAMIEAVGSSRLLRLTRTRDITRTAGVIRYYGEFCDKLDGSLTPAGNGVMSAVRNEPYGVVAGIVPWNFPIITAAWKFAPALAAGNAVVMKTSELTPHSLLAVAEIACQAGLPPGLLNVVNGYGATTGAALVRHPEIGMVSFTGSTKTGADIMSLAAYHGIKPVSLELGGKGPQLVCADPGDLDDIAGKVAAGFIDNAGQVCTAGSRLIVHESIADALLERIEQKCRDVHPGRTWDDATTLAPVISAGQLARISTLVNQTVAEGATVRIGGAPIPSPYGSGHFHAPTILENVGRDMTGFREEFFGPILIVDRFRDFEEGLAKTRHPVYGLSANVYTRSLPEAMRAVETIEAGMIWVNQPGRAPEFTFPAGGFRSSGFGKDMGREGLLGFTRQKAAWINYAA</sequence>
<reference evidence="4 5" key="1">
    <citation type="submission" date="2020-04" db="EMBL/GenBank/DDBJ databases">
        <title>Description of novel Gluconacetobacter.</title>
        <authorList>
            <person name="Sombolestani A."/>
        </authorList>
    </citation>
    <scope>NUCLEOTIDE SEQUENCE [LARGE SCALE GENOMIC DNA]</scope>
    <source>
        <strain evidence="4 5">LMG 27800</strain>
    </source>
</reference>
<accession>A0A7W4KG91</accession>
<organism evidence="4 5">
    <name type="scientific">Gluconacetobacter takamatsuzukensis</name>
    <dbReference type="NCBI Taxonomy" id="1286190"/>
    <lineage>
        <taxon>Bacteria</taxon>
        <taxon>Pseudomonadati</taxon>
        <taxon>Pseudomonadota</taxon>
        <taxon>Alphaproteobacteria</taxon>
        <taxon>Acetobacterales</taxon>
        <taxon>Acetobacteraceae</taxon>
        <taxon>Gluconacetobacter</taxon>
    </lineage>
</organism>
<comment type="similarity">
    <text evidence="1">Belongs to the aldehyde dehydrogenase family.</text>
</comment>
<feature type="domain" description="Aldehyde dehydrogenase" evidence="3">
    <location>
        <begin position="23"/>
        <end position="487"/>
    </location>
</feature>
<evidence type="ECO:0000313" key="4">
    <source>
        <dbReference type="EMBL" id="MBB2206387.1"/>
    </source>
</evidence>
<dbReference type="InterPro" id="IPR016163">
    <property type="entry name" value="Ald_DH_C"/>
</dbReference>
<dbReference type="EMBL" id="JABEQK010000015">
    <property type="protein sequence ID" value="MBB2206387.1"/>
    <property type="molecule type" value="Genomic_DNA"/>
</dbReference>
<dbReference type="Pfam" id="PF00171">
    <property type="entry name" value="Aldedh"/>
    <property type="match status" value="1"/>
</dbReference>
<evidence type="ECO:0000256" key="2">
    <source>
        <dbReference type="ARBA" id="ARBA00023002"/>
    </source>
</evidence>
<dbReference type="Proteomes" id="UP000540556">
    <property type="component" value="Unassembled WGS sequence"/>
</dbReference>
<keyword evidence="5" id="KW-1185">Reference proteome</keyword>
<evidence type="ECO:0000259" key="3">
    <source>
        <dbReference type="Pfam" id="PF00171"/>
    </source>
</evidence>
<dbReference type="Gene3D" id="3.40.309.10">
    <property type="entry name" value="Aldehyde Dehydrogenase, Chain A, domain 2"/>
    <property type="match status" value="1"/>
</dbReference>
<dbReference type="FunFam" id="3.40.605.10:FF:000007">
    <property type="entry name" value="NAD/NADP-dependent betaine aldehyde dehydrogenase"/>
    <property type="match status" value="1"/>
</dbReference>
<evidence type="ECO:0000256" key="1">
    <source>
        <dbReference type="ARBA" id="ARBA00009986"/>
    </source>
</evidence>
<dbReference type="PANTHER" id="PTHR11699">
    <property type="entry name" value="ALDEHYDE DEHYDROGENASE-RELATED"/>
    <property type="match status" value="1"/>
</dbReference>
<dbReference type="InterPro" id="IPR016161">
    <property type="entry name" value="Ald_DH/histidinol_DH"/>
</dbReference>
<comment type="caution">
    <text evidence="4">The sequence shown here is derived from an EMBL/GenBank/DDBJ whole genome shotgun (WGS) entry which is preliminary data.</text>
</comment>
<dbReference type="Gene3D" id="3.40.605.10">
    <property type="entry name" value="Aldehyde Dehydrogenase, Chain A, domain 1"/>
    <property type="match status" value="1"/>
</dbReference>
<dbReference type="InterPro" id="IPR016162">
    <property type="entry name" value="Ald_DH_N"/>
</dbReference>
<proteinExistence type="inferred from homology"/>
<dbReference type="RefSeq" id="WP_182950926.1">
    <property type="nucleotide sequence ID" value="NZ_JABEQK010000015.1"/>
</dbReference>
<dbReference type="SUPFAM" id="SSF53720">
    <property type="entry name" value="ALDH-like"/>
    <property type="match status" value="1"/>
</dbReference>
<evidence type="ECO:0000313" key="5">
    <source>
        <dbReference type="Proteomes" id="UP000540556"/>
    </source>
</evidence>
<dbReference type="InterPro" id="IPR015590">
    <property type="entry name" value="Aldehyde_DH_dom"/>
</dbReference>
<protein>
    <submittedName>
        <fullName evidence="4">Aldehyde dehydrogenase</fullName>
    </submittedName>
</protein>
<dbReference type="GO" id="GO:0016620">
    <property type="term" value="F:oxidoreductase activity, acting on the aldehyde or oxo group of donors, NAD or NADP as acceptor"/>
    <property type="evidence" value="ECO:0007669"/>
    <property type="project" value="InterPro"/>
</dbReference>